<protein>
    <submittedName>
        <fullName evidence="1">Uncharacterized protein</fullName>
    </submittedName>
</protein>
<gene>
    <name evidence="1" type="ORF">SAMN05421544_12611</name>
</gene>
<name>A0A1G7FR32_9FLAO</name>
<dbReference type="EMBL" id="FNAS01000026">
    <property type="protein sequence ID" value="SDE78397.1"/>
    <property type="molecule type" value="Genomic_DNA"/>
</dbReference>
<organism evidence="1 2">
    <name type="scientific">Riemerella columbipharyngis</name>
    <dbReference type="NCBI Taxonomy" id="1071918"/>
    <lineage>
        <taxon>Bacteria</taxon>
        <taxon>Pseudomonadati</taxon>
        <taxon>Bacteroidota</taxon>
        <taxon>Flavobacteriia</taxon>
        <taxon>Flavobacteriales</taxon>
        <taxon>Weeksellaceae</taxon>
        <taxon>Riemerella</taxon>
    </lineage>
</organism>
<evidence type="ECO:0000313" key="1">
    <source>
        <dbReference type="EMBL" id="SDE78397.1"/>
    </source>
</evidence>
<dbReference type="STRING" id="1071918.SAMN05421544_12611"/>
<keyword evidence="2" id="KW-1185">Reference proteome</keyword>
<sequence length="33" mass="3719">MKTNVINIEQLETRLETAEMAGASCRIIIEIDL</sequence>
<accession>A0A1G7FR32</accession>
<proteinExistence type="predicted"/>
<reference evidence="1 2" key="1">
    <citation type="submission" date="2016-10" db="EMBL/GenBank/DDBJ databases">
        <authorList>
            <person name="de Groot N.N."/>
        </authorList>
    </citation>
    <scope>NUCLEOTIDE SEQUENCE [LARGE SCALE GENOMIC DNA]</scope>
    <source>
        <strain evidence="1 2">DSM 24015</strain>
    </source>
</reference>
<dbReference type="Proteomes" id="UP000198517">
    <property type="component" value="Unassembled WGS sequence"/>
</dbReference>
<dbReference type="AlphaFoldDB" id="A0A1G7FR32"/>
<evidence type="ECO:0000313" key="2">
    <source>
        <dbReference type="Proteomes" id="UP000198517"/>
    </source>
</evidence>